<dbReference type="InterPro" id="IPR005807">
    <property type="entry name" value="SecE_bac"/>
</dbReference>
<feature type="transmembrane region" description="Helical" evidence="9">
    <location>
        <begin position="38"/>
        <end position="59"/>
    </location>
</feature>
<keyword evidence="12" id="KW-1185">Reference proteome</keyword>
<evidence type="ECO:0000313" key="12">
    <source>
        <dbReference type="Proteomes" id="UP001229955"/>
    </source>
</evidence>
<dbReference type="GO" id="GO:0009306">
    <property type="term" value="P:protein secretion"/>
    <property type="evidence" value="ECO:0007669"/>
    <property type="project" value="UniProtKB-UniRule"/>
</dbReference>
<keyword evidence="6 9" id="KW-1133">Transmembrane helix</keyword>
<accession>A0AA49Q468</accession>
<comment type="function">
    <text evidence="9">Essential subunit of the Sec protein translocation channel SecYEG. Clamps together the 2 halves of SecY. May contact the channel plug during translocation.</text>
</comment>
<gene>
    <name evidence="9 10" type="primary">secE</name>
    <name evidence="10" type="ORF">Strain138_000664</name>
    <name evidence="11" type="ORF">Strain318_000664</name>
</gene>
<dbReference type="GO" id="GO:0008320">
    <property type="term" value="F:protein transmembrane transporter activity"/>
    <property type="evidence" value="ECO:0007669"/>
    <property type="project" value="UniProtKB-UniRule"/>
</dbReference>
<keyword evidence="5 9" id="KW-0653">Protein transport</keyword>
<evidence type="ECO:0000256" key="9">
    <source>
        <dbReference type="HAMAP-Rule" id="MF_00422"/>
    </source>
</evidence>
<dbReference type="InterPro" id="IPR038379">
    <property type="entry name" value="SecE_sf"/>
</dbReference>
<reference evidence="10" key="1">
    <citation type="submission" date="2023-07" db="EMBL/GenBank/DDBJ databases">
        <authorList>
            <person name="Haufschild T."/>
            <person name="Kallscheuer N."/>
            <person name="Hammer J."/>
            <person name="Kohn T."/>
            <person name="Kabuu M."/>
            <person name="Jogler M."/>
            <person name="Wohfarth N."/>
            <person name="Heuer A."/>
            <person name="Rohde M."/>
            <person name="van Teeseling M.C.F."/>
            <person name="Jogler C."/>
        </authorList>
    </citation>
    <scope>NUCLEOTIDE SEQUENCE</scope>
    <source>
        <strain evidence="10">Strain 138</strain>
        <strain evidence="11">Strain 318</strain>
    </source>
</reference>
<sequence>MAGVSVEVRGSFVTRVVTFWNDVVAEMRKVTWPERPTIVQMSLGVIAVSLFVGGVIWLLDLILQGVLVRGIPALFGA</sequence>
<dbReference type="InterPro" id="IPR001901">
    <property type="entry name" value="Translocase_SecE/Sec61-g"/>
</dbReference>
<dbReference type="Pfam" id="PF00584">
    <property type="entry name" value="SecE"/>
    <property type="match status" value="1"/>
</dbReference>
<keyword evidence="8 9" id="KW-0472">Membrane</keyword>
<keyword evidence="2 9" id="KW-0813">Transport</keyword>
<evidence type="ECO:0000313" key="10">
    <source>
        <dbReference type="EMBL" id="WKW11414.1"/>
    </source>
</evidence>
<dbReference type="GO" id="GO:0065002">
    <property type="term" value="P:intracellular protein transmembrane transport"/>
    <property type="evidence" value="ECO:0007669"/>
    <property type="project" value="UniProtKB-UniRule"/>
</dbReference>
<proteinExistence type="inferred from homology"/>
<dbReference type="EMBL" id="CP130612">
    <property type="protein sequence ID" value="WKW11414.1"/>
    <property type="molecule type" value="Genomic_DNA"/>
</dbReference>
<dbReference type="EMBL" id="CP130613">
    <property type="protein sequence ID" value="WKW14324.1"/>
    <property type="molecule type" value="Genomic_DNA"/>
</dbReference>
<comment type="subcellular location">
    <subcellularLocation>
        <location evidence="9">Cell membrane</location>
        <topology evidence="9">Single-pass membrane protein</topology>
    </subcellularLocation>
    <subcellularLocation>
        <location evidence="1">Membrane</location>
    </subcellularLocation>
</comment>
<evidence type="ECO:0000256" key="6">
    <source>
        <dbReference type="ARBA" id="ARBA00022989"/>
    </source>
</evidence>
<comment type="subunit">
    <text evidence="9">Component of the Sec protein translocase complex. Heterotrimer consisting of SecY, SecE and SecG subunits. The heterotrimers can form oligomers, although 1 heterotrimer is thought to be able to translocate proteins. Interacts with the ribosome. Interacts with SecDF, and other proteins may be involved. Interacts with SecA.</text>
</comment>
<dbReference type="RefSeq" id="WP_367887112.1">
    <property type="nucleotide sequence ID" value="NZ_CP130612.1"/>
</dbReference>
<evidence type="ECO:0000256" key="3">
    <source>
        <dbReference type="ARBA" id="ARBA00022475"/>
    </source>
</evidence>
<evidence type="ECO:0000256" key="1">
    <source>
        <dbReference type="ARBA" id="ARBA00004370"/>
    </source>
</evidence>
<evidence type="ECO:0000256" key="5">
    <source>
        <dbReference type="ARBA" id="ARBA00022927"/>
    </source>
</evidence>
<dbReference type="NCBIfam" id="TIGR00964">
    <property type="entry name" value="secE_bact"/>
    <property type="match status" value="1"/>
</dbReference>
<protein>
    <recommendedName>
        <fullName evidence="9">Protein translocase subunit SecE</fullName>
    </recommendedName>
</protein>
<keyword evidence="3 9" id="KW-1003">Cell membrane</keyword>
<comment type="similarity">
    <text evidence="9">Belongs to the SecE/SEC61-gamma family.</text>
</comment>
<dbReference type="PANTHER" id="PTHR33910">
    <property type="entry name" value="PROTEIN TRANSLOCASE SUBUNIT SECE"/>
    <property type="match status" value="1"/>
</dbReference>
<dbReference type="GO" id="GO:0043952">
    <property type="term" value="P:protein transport by the Sec complex"/>
    <property type="evidence" value="ECO:0007669"/>
    <property type="project" value="UniProtKB-UniRule"/>
</dbReference>
<dbReference type="PANTHER" id="PTHR33910:SF1">
    <property type="entry name" value="PROTEIN TRANSLOCASE SUBUNIT SECE"/>
    <property type="match status" value="1"/>
</dbReference>
<evidence type="ECO:0000313" key="11">
    <source>
        <dbReference type="EMBL" id="WKW14324.1"/>
    </source>
</evidence>
<dbReference type="AlphaFoldDB" id="A0AA49Q468"/>
<dbReference type="Proteomes" id="UP001229955">
    <property type="component" value="Chromosome"/>
</dbReference>
<dbReference type="HAMAP" id="MF_00422">
    <property type="entry name" value="SecE"/>
    <property type="match status" value="1"/>
</dbReference>
<evidence type="ECO:0000256" key="7">
    <source>
        <dbReference type="ARBA" id="ARBA00023010"/>
    </source>
</evidence>
<accession>A0AA49Q746</accession>
<evidence type="ECO:0000256" key="4">
    <source>
        <dbReference type="ARBA" id="ARBA00022692"/>
    </source>
</evidence>
<dbReference type="KEGG" id="pspc:Strain318_000664"/>
<dbReference type="GO" id="GO:0006605">
    <property type="term" value="P:protein targeting"/>
    <property type="evidence" value="ECO:0007669"/>
    <property type="project" value="UniProtKB-UniRule"/>
</dbReference>
<keyword evidence="4 9" id="KW-0812">Transmembrane</keyword>
<evidence type="ECO:0000256" key="8">
    <source>
        <dbReference type="ARBA" id="ARBA00023136"/>
    </source>
</evidence>
<evidence type="ECO:0000256" key="2">
    <source>
        <dbReference type="ARBA" id="ARBA00022448"/>
    </source>
</evidence>
<keyword evidence="7 9" id="KW-0811">Translocation</keyword>
<dbReference type="Gene3D" id="1.20.5.1030">
    <property type="entry name" value="Preprotein translocase secy subunit"/>
    <property type="match status" value="1"/>
</dbReference>
<name>A0AA49Q468_9BACT</name>
<organism evidence="10">
    <name type="scientific">Pseudogemmatithrix spongiicola</name>
    <dbReference type="NCBI Taxonomy" id="3062599"/>
    <lineage>
        <taxon>Bacteria</taxon>
        <taxon>Pseudomonadati</taxon>
        <taxon>Gemmatimonadota</taxon>
        <taxon>Gemmatimonadia</taxon>
        <taxon>Gemmatimonadales</taxon>
        <taxon>Gemmatimonadaceae</taxon>
        <taxon>Pseudogemmatithrix</taxon>
    </lineage>
</organism>
<dbReference type="GO" id="GO:0005886">
    <property type="term" value="C:plasma membrane"/>
    <property type="evidence" value="ECO:0007669"/>
    <property type="project" value="UniProtKB-SubCell"/>
</dbReference>